<dbReference type="GO" id="GO:0008233">
    <property type="term" value="F:peptidase activity"/>
    <property type="evidence" value="ECO:0007669"/>
    <property type="project" value="UniProtKB-KW"/>
</dbReference>
<sequence>MALKFPNLFQQDCSILDCYFYQFVQSAHGELQIHAQSSRKQEFKFSKSLLKYVEGSTPELGKPWRDYRYMYAPCCAIGSHWFAVKIDLEDRTIFIFDSLKIHVCKTELKAFMMPL</sequence>
<reference evidence="6" key="1">
    <citation type="submission" date="2024-07" db="EMBL/GenBank/DDBJ databases">
        <title>Two chromosome-level genome assemblies of Korean endemic species Abeliophyllum distichum and Forsythia ovata (Oleaceae).</title>
        <authorList>
            <person name="Jang H."/>
        </authorList>
    </citation>
    <scope>NUCLEOTIDE SEQUENCE [LARGE SCALE GENOMIC DNA]</scope>
</reference>
<name>A0ABD1P299_9LAMI</name>
<keyword evidence="3" id="KW-0378">Hydrolase</keyword>
<gene>
    <name evidence="5" type="ORF">Fot_56050</name>
</gene>
<evidence type="ECO:0000259" key="4">
    <source>
        <dbReference type="PROSITE" id="PS50600"/>
    </source>
</evidence>
<comment type="caution">
    <text evidence="5">The sequence shown here is derived from an EMBL/GenBank/DDBJ whole genome shotgun (WGS) entry which is preliminary data.</text>
</comment>
<dbReference type="AlphaFoldDB" id="A0ABD1P299"/>
<organism evidence="5 6">
    <name type="scientific">Forsythia ovata</name>
    <dbReference type="NCBI Taxonomy" id="205694"/>
    <lineage>
        <taxon>Eukaryota</taxon>
        <taxon>Viridiplantae</taxon>
        <taxon>Streptophyta</taxon>
        <taxon>Embryophyta</taxon>
        <taxon>Tracheophyta</taxon>
        <taxon>Spermatophyta</taxon>
        <taxon>Magnoliopsida</taxon>
        <taxon>eudicotyledons</taxon>
        <taxon>Gunneridae</taxon>
        <taxon>Pentapetalae</taxon>
        <taxon>asterids</taxon>
        <taxon>lamiids</taxon>
        <taxon>Lamiales</taxon>
        <taxon>Oleaceae</taxon>
        <taxon>Forsythieae</taxon>
        <taxon>Forsythia</taxon>
    </lineage>
</organism>
<evidence type="ECO:0000313" key="5">
    <source>
        <dbReference type="EMBL" id="KAL2457822.1"/>
    </source>
</evidence>
<dbReference type="Pfam" id="PF02902">
    <property type="entry name" value="Peptidase_C48"/>
    <property type="match status" value="1"/>
</dbReference>
<evidence type="ECO:0000256" key="1">
    <source>
        <dbReference type="ARBA" id="ARBA00005234"/>
    </source>
</evidence>
<dbReference type="Proteomes" id="UP001604277">
    <property type="component" value="Unassembled WGS sequence"/>
</dbReference>
<dbReference type="EMBL" id="JBFOLJ010000035">
    <property type="protein sequence ID" value="KAL2457822.1"/>
    <property type="molecule type" value="Genomic_DNA"/>
</dbReference>
<dbReference type="PROSITE" id="PS50600">
    <property type="entry name" value="ULP_PROTEASE"/>
    <property type="match status" value="1"/>
</dbReference>
<dbReference type="InterPro" id="IPR003653">
    <property type="entry name" value="Peptidase_C48_C"/>
</dbReference>
<evidence type="ECO:0000256" key="3">
    <source>
        <dbReference type="ARBA" id="ARBA00022801"/>
    </source>
</evidence>
<accession>A0ABD1P299</accession>
<comment type="similarity">
    <text evidence="1">Belongs to the peptidase C48 family.</text>
</comment>
<dbReference type="GO" id="GO:0006508">
    <property type="term" value="P:proteolysis"/>
    <property type="evidence" value="ECO:0007669"/>
    <property type="project" value="UniProtKB-KW"/>
</dbReference>
<protein>
    <submittedName>
        <fullName evidence="5">Ubiquitin-like-specific protease 1A</fullName>
    </submittedName>
</protein>
<evidence type="ECO:0000256" key="2">
    <source>
        <dbReference type="ARBA" id="ARBA00022670"/>
    </source>
</evidence>
<dbReference type="SUPFAM" id="SSF54001">
    <property type="entry name" value="Cysteine proteinases"/>
    <property type="match status" value="1"/>
</dbReference>
<dbReference type="InterPro" id="IPR038765">
    <property type="entry name" value="Papain-like_cys_pep_sf"/>
</dbReference>
<feature type="domain" description="Ubiquitin-like protease family profile" evidence="4">
    <location>
        <begin position="1"/>
        <end position="115"/>
    </location>
</feature>
<keyword evidence="2 5" id="KW-0645">Protease</keyword>
<proteinExistence type="inferred from homology"/>
<dbReference type="Gene3D" id="3.40.395.10">
    <property type="entry name" value="Adenoviral Proteinase, Chain A"/>
    <property type="match status" value="1"/>
</dbReference>
<evidence type="ECO:0000313" key="6">
    <source>
        <dbReference type="Proteomes" id="UP001604277"/>
    </source>
</evidence>
<keyword evidence="6" id="KW-1185">Reference proteome</keyword>